<evidence type="ECO:0000256" key="2">
    <source>
        <dbReference type="SAM" id="MobiDB-lite"/>
    </source>
</evidence>
<evidence type="ECO:0000313" key="4">
    <source>
        <dbReference type="EMBL" id="AAL35395.1"/>
    </source>
</evidence>
<feature type="compositionally biased region" description="Basic and acidic residues" evidence="2">
    <location>
        <begin position="1"/>
        <end position="28"/>
    </location>
</feature>
<feature type="domain" description="CCHC-type" evidence="3">
    <location>
        <begin position="369"/>
        <end position="384"/>
    </location>
</feature>
<dbReference type="EMBL" id="AF391808">
    <property type="protein sequence ID" value="AAL35395.1"/>
    <property type="molecule type" value="Genomic_DNA"/>
</dbReference>
<reference evidence="4" key="3">
    <citation type="submission" date="2008-01" db="EMBL/GenBank/DDBJ databases">
        <authorList>
            <person name="He L."/>
            <person name="Dooner H.K."/>
        </authorList>
    </citation>
    <scope>NUCLEOTIDE SEQUENCE</scope>
</reference>
<evidence type="ECO:0000313" key="5">
    <source>
        <dbReference type="EMBL" id="ACA21857.1"/>
    </source>
</evidence>
<dbReference type="Pfam" id="PF00098">
    <property type="entry name" value="zf-CCHC"/>
    <property type="match status" value="1"/>
</dbReference>
<accession>Q8VY37</accession>
<dbReference type="GO" id="GO:0003676">
    <property type="term" value="F:nucleic acid binding"/>
    <property type="evidence" value="ECO:0007669"/>
    <property type="project" value="InterPro"/>
</dbReference>
<dbReference type="SMART" id="SM00343">
    <property type="entry name" value="ZnF_C2HC"/>
    <property type="match status" value="1"/>
</dbReference>
<feature type="region of interest" description="Disordered" evidence="2">
    <location>
        <begin position="1"/>
        <end position="73"/>
    </location>
</feature>
<keyword evidence="1" id="KW-0863">Zinc-finger</keyword>
<dbReference type="InterPro" id="IPR001878">
    <property type="entry name" value="Znf_CCHC"/>
</dbReference>
<feature type="region of interest" description="Disordered" evidence="2">
    <location>
        <begin position="383"/>
        <end position="427"/>
    </location>
</feature>
<dbReference type="InterPro" id="IPR036875">
    <property type="entry name" value="Znf_CCHC_sf"/>
</dbReference>
<dbReference type="Gene3D" id="4.10.60.10">
    <property type="entry name" value="Zinc finger, CCHC-type"/>
    <property type="match status" value="1"/>
</dbReference>
<feature type="compositionally biased region" description="Basic residues" evidence="2">
    <location>
        <begin position="33"/>
        <end position="46"/>
    </location>
</feature>
<dbReference type="GO" id="GO:0008270">
    <property type="term" value="F:zinc ion binding"/>
    <property type="evidence" value="ECO:0007669"/>
    <property type="project" value="UniProtKB-KW"/>
</dbReference>
<dbReference type="Pfam" id="PF14223">
    <property type="entry name" value="Retrotran_gag_2"/>
    <property type="match status" value="1"/>
</dbReference>
<dbReference type="EMBL" id="EU338354">
    <property type="protein sequence ID" value="ACA21857.1"/>
    <property type="molecule type" value="Genomic_DNA"/>
</dbReference>
<feature type="compositionally biased region" description="Basic and acidic residues" evidence="2">
    <location>
        <begin position="404"/>
        <end position="415"/>
    </location>
</feature>
<reference evidence="4" key="1">
    <citation type="journal article" date="2002" name="Proc. Natl. Acad. Sci. U.S.A.">
        <title>Intraspecific violation of genetic colinearity and its implications in maize.</title>
        <authorList>
            <person name="Fu H."/>
            <person name="Dooner H.K."/>
        </authorList>
    </citation>
    <scope>NUCLEOTIDE SEQUENCE</scope>
</reference>
<dbReference type="PROSITE" id="PS50158">
    <property type="entry name" value="ZF_CCHC"/>
    <property type="match status" value="1"/>
</dbReference>
<dbReference type="AlphaFoldDB" id="Q8VY37"/>
<evidence type="ECO:0000256" key="1">
    <source>
        <dbReference type="PROSITE-ProRule" id="PRU00047"/>
    </source>
</evidence>
<dbReference type="SUPFAM" id="SSF57756">
    <property type="entry name" value="Retrovirus zinc finger-like domains"/>
    <property type="match status" value="1"/>
</dbReference>
<evidence type="ECO:0000259" key="3">
    <source>
        <dbReference type="PROSITE" id="PS50158"/>
    </source>
</evidence>
<organism evidence="4">
    <name type="scientific">Zea mays</name>
    <name type="common">Maize</name>
    <dbReference type="NCBI Taxonomy" id="4577"/>
    <lineage>
        <taxon>Eukaryota</taxon>
        <taxon>Viridiplantae</taxon>
        <taxon>Streptophyta</taxon>
        <taxon>Embryophyta</taxon>
        <taxon>Tracheophyta</taxon>
        <taxon>Spermatophyta</taxon>
        <taxon>Magnoliopsida</taxon>
        <taxon>Liliopsida</taxon>
        <taxon>Poales</taxon>
        <taxon>Poaceae</taxon>
        <taxon>PACMAD clade</taxon>
        <taxon>Panicoideae</taxon>
        <taxon>Andropogonodae</taxon>
        <taxon>Andropogoneae</taxon>
        <taxon>Tripsacinae</taxon>
        <taxon>Zea</taxon>
    </lineage>
</organism>
<keyword evidence="1" id="KW-0862">Zinc</keyword>
<protein>
    <submittedName>
        <fullName evidence="4">Opie2a gag protein</fullName>
    </submittedName>
</protein>
<sequence length="794" mass="90544">MDPKGKGIVINDKEKESFVNEPKDDKPTDSGSGHRRKDGKKKKTRRIKEIVYYDDSDESTSSQKDNDDNDYERRKPVNLNFSFDYSRIPQSTNAHLLSIPLGKPPHFDGEDYGFWSHKMRSHLFSLHPSIWEIVESGMKFDSSDSPMFINEQIHRNAQATTVLLASLCRDEYHKVSGLDNAKQIWDTLKISHEGNDVTLLTKMELVEGELGRFAMIRGEEPTQTYNRLKTLINKIRSYGSTRWTYHDVVRLMLRSFTVLDPHLVNNIRENPRYTKMLPEEVLGKFVSGRMMIKEARYVDDALNGPTHETQPIALKATRSKEALPSKVAQVEAAGLNDEEMALIIKRFKTALKGHKGQPSKTKTKWKRSCFKCGKIGHFIANCPDNESDQELGSKREKKKAYKKAKGEAHLGKEWDSNSSSSDSENEGLAATAFNKSSLFPNERHTCLMAKEKKVCTRDSTHDSSSDDESSDEEIDYSSLFKGLDRTKVDKINELIDALNEKDRLLEKQEDLLYEEHDKFVEAQKSYALEVKRNEMLSCELSSCHETISSLRSMNDDLNAKLEIASKSNSCVEHVMICKRCKDFDIDACSEHLVSISKLNDEMASLSAQLKTSKSEFDKLKFARDAYTIGRHPSIKDGRFKREAKNLTSHKAPIPAKEKGKAPMASSAKKNHAFMYHDRRHARNANRSFNAFDSHDSYAMFASSSSYMHGKDMSRRYFVHMPRRNVVNIPRKVNEPYTIYHALNASFTICRKDRKIVARKLGAKCKGDKTCIWVPKDICANLVGPNMSWVPKTQA</sequence>
<keyword evidence="1" id="KW-0479">Metal-binding</keyword>
<name>Q8VY37_MAIZE</name>
<reference evidence="5" key="2">
    <citation type="journal article" date="2008" name="Plant Cell">
        <title>Maize genome structure variation: interplay between retrotransposon polymorphisms and genic recombination.</title>
        <authorList>
            <person name="Dooner H.K."/>
            <person name="He L."/>
        </authorList>
    </citation>
    <scope>NUCLEOTIDE SEQUENCE</scope>
</reference>
<proteinExistence type="predicted"/>